<sequence>MDDQDRVSQTSSVATISYFPVMQECDGRVQTFGKRCQSARRDPNCSVVIRGWLNKKDSSGLKLWKRRWFVLSNYCLYYYKDSREESVMGSIPLPSYKILFCSPRECKNRKFTFKVVHQGMRSYFFSADTQEDMLGWVRALSQSAAMESNSSLNRRCSSYQDFTQIGGSTESVDFPRTPSDGEDPSQRHRNVSRTLSEPSHLAGGRMGTSRSEPRGRRSVRQRNSRTPSPPEFSRRRACGPHQEEDYLPGQITPPMQTEMIRTGSLNSRGQLGSRPHTPVGRVDIRPNDDSAMGPNTLYYAPASPQLEFKSTPTTPVTERWQSISKPIPTYGSVLHISSGRRPLGKPPKPETPPIRPLESDADVVLTRLCGCDKLLQSLSVELAQLQMDKDSVQCALEVSRLQLEEWKSQGPRAQEEALTQKALLQEELVTIRAKMCDVSLEMERVWSQYERMESELWVIRSHLQHICNFGVPQDQSQAQRELWMMEDILTGLKINRDHFRFLLGLQRHHLFQPSSPHPGSPGPPTERMQSGLQMGEEEEPPLRPPLPQELQESFQSRDQGHGWTESPYEAIYSHTVDPAQRGGHSQPDLLNVKAQRDSFGRLETREEAPFPIRVTRVVTAVLPSSLVARRVSVEDPPPELDNPLPEQIPPEMQEKHLNKPSRRLVLEGPDQRRSSAEIHHDQAVRKANRQQQQGGLRSPKRESRSEKTSRNQLRDQEGLGNGSESLDVRTDERGMGQEVPPDTARKQRMISGQRSYDGYGSCDHIRGSAELQRSSGTCHDEDEREAHVKKSKSQLKLGNKSKDKDHSGRTGVAKTKIRRPASPYHISSMTVHQKDGGKGFTRCKDGEEKKFEDPDADDRDGDFSSSDLRAKWFLSTNQ</sequence>
<feature type="region of interest" description="Disordered" evidence="4">
    <location>
        <begin position="511"/>
        <end position="564"/>
    </location>
</feature>
<feature type="compositionally biased region" description="Pro residues" evidence="4">
    <location>
        <begin position="515"/>
        <end position="524"/>
    </location>
</feature>
<feature type="compositionally biased region" description="Basic and acidic residues" evidence="4">
    <location>
        <begin position="726"/>
        <end position="735"/>
    </location>
</feature>
<feature type="region of interest" description="Disordered" evidence="4">
    <location>
        <begin position="266"/>
        <end position="291"/>
    </location>
</feature>
<dbReference type="PROSITE" id="PS50003">
    <property type="entry name" value="PH_DOMAIN"/>
    <property type="match status" value="1"/>
</dbReference>
<keyword evidence="3" id="KW-0597">Phosphoprotein</keyword>
<dbReference type="AlphaFoldDB" id="A0AAD9BF07"/>
<name>A0AAD9BF07_DISEL</name>
<feature type="region of interest" description="Disordered" evidence="4">
    <location>
        <begin position="633"/>
        <end position="878"/>
    </location>
</feature>
<dbReference type="GO" id="GO:0016020">
    <property type="term" value="C:membrane"/>
    <property type="evidence" value="ECO:0007669"/>
    <property type="project" value="UniProtKB-ARBA"/>
</dbReference>
<keyword evidence="7" id="KW-1185">Reference proteome</keyword>
<dbReference type="SUPFAM" id="SSF50729">
    <property type="entry name" value="PH domain-like"/>
    <property type="match status" value="1"/>
</dbReference>
<dbReference type="PANTHER" id="PTHR12752">
    <property type="entry name" value="PHOSPHOINOSITOL 3-PHOSPHATE-BINDING PROTEIN"/>
    <property type="match status" value="1"/>
</dbReference>
<feature type="region of interest" description="Disordered" evidence="4">
    <location>
        <begin position="336"/>
        <end position="356"/>
    </location>
</feature>
<reference evidence="6" key="1">
    <citation type="submission" date="2023-04" db="EMBL/GenBank/DDBJ databases">
        <title>Chromosome-level genome of Chaenocephalus aceratus.</title>
        <authorList>
            <person name="Park H."/>
        </authorList>
    </citation>
    <scope>NUCLEOTIDE SEQUENCE</scope>
    <source>
        <strain evidence="6">DE</strain>
        <tissue evidence="6">Muscle</tissue>
    </source>
</reference>
<evidence type="ECO:0000313" key="7">
    <source>
        <dbReference type="Proteomes" id="UP001228049"/>
    </source>
</evidence>
<feature type="compositionally biased region" description="Basic and acidic residues" evidence="4">
    <location>
        <begin position="699"/>
        <end position="717"/>
    </location>
</feature>
<feature type="compositionally biased region" description="Basic and acidic residues" evidence="4">
    <location>
        <begin position="778"/>
        <end position="788"/>
    </location>
</feature>
<evidence type="ECO:0000256" key="1">
    <source>
        <dbReference type="ARBA" id="ARBA00004496"/>
    </source>
</evidence>
<feature type="compositionally biased region" description="Basic and acidic residues" evidence="4">
    <location>
        <begin position="832"/>
        <end position="853"/>
    </location>
</feature>
<dbReference type="PANTHER" id="PTHR12752:SF7">
    <property type="entry name" value="PLECKSTRIN HOMOLOGY DOMAIN-CONTAINING FAMILY A MEMBER 4"/>
    <property type="match status" value="1"/>
</dbReference>
<proteinExistence type="predicted"/>
<dbReference type="Pfam" id="PF25541">
    <property type="entry name" value="TBCA_PH"/>
    <property type="match status" value="1"/>
</dbReference>
<dbReference type="CDD" id="cd13248">
    <property type="entry name" value="PH_PEPP1_2_3"/>
    <property type="match status" value="1"/>
</dbReference>
<accession>A0AAD9BF07</accession>
<evidence type="ECO:0000256" key="3">
    <source>
        <dbReference type="ARBA" id="ARBA00022553"/>
    </source>
</evidence>
<evidence type="ECO:0000256" key="2">
    <source>
        <dbReference type="ARBA" id="ARBA00022490"/>
    </source>
</evidence>
<dbReference type="FunFam" id="2.30.29.30:FF:000103">
    <property type="entry name" value="Pleckstrin homology domain-containing family A member 4"/>
    <property type="match status" value="1"/>
</dbReference>
<protein>
    <submittedName>
        <fullName evidence="6">Pleckstrin like domain containing family A member 7</fullName>
    </submittedName>
</protein>
<feature type="domain" description="PH" evidence="5">
    <location>
        <begin position="46"/>
        <end position="145"/>
    </location>
</feature>
<comment type="caution">
    <text evidence="6">The sequence shown here is derived from an EMBL/GenBank/DDBJ whole genome shotgun (WGS) entry which is preliminary data.</text>
</comment>
<dbReference type="SMART" id="SM00233">
    <property type="entry name" value="PH"/>
    <property type="match status" value="1"/>
</dbReference>
<evidence type="ECO:0000259" key="5">
    <source>
        <dbReference type="PROSITE" id="PS50003"/>
    </source>
</evidence>
<feature type="region of interest" description="Disordered" evidence="4">
    <location>
        <begin position="166"/>
        <end position="253"/>
    </location>
</feature>
<keyword evidence="2" id="KW-0963">Cytoplasm</keyword>
<dbReference type="InterPro" id="IPR040392">
    <property type="entry name" value="PKHA4-7_PH"/>
</dbReference>
<comment type="subcellular location">
    <subcellularLocation>
        <location evidence="1">Cytoplasm</location>
    </subcellularLocation>
</comment>
<dbReference type="InterPro" id="IPR001849">
    <property type="entry name" value="PH_domain"/>
</dbReference>
<dbReference type="GO" id="GO:0005737">
    <property type="term" value="C:cytoplasm"/>
    <property type="evidence" value="ECO:0007669"/>
    <property type="project" value="UniProtKB-SubCell"/>
</dbReference>
<feature type="compositionally biased region" description="Pro residues" evidence="4">
    <location>
        <begin position="344"/>
        <end position="355"/>
    </location>
</feature>
<dbReference type="Pfam" id="PF00169">
    <property type="entry name" value="PH"/>
    <property type="match status" value="1"/>
</dbReference>
<gene>
    <name evidence="6" type="ORF">KUDE01_024999</name>
</gene>
<dbReference type="Proteomes" id="UP001228049">
    <property type="component" value="Unassembled WGS sequence"/>
</dbReference>
<dbReference type="InterPro" id="IPR011993">
    <property type="entry name" value="PH-like_dom_sf"/>
</dbReference>
<dbReference type="InterPro" id="IPR057971">
    <property type="entry name" value="PKHA4-7_TBCA"/>
</dbReference>
<evidence type="ECO:0000313" key="6">
    <source>
        <dbReference type="EMBL" id="KAK1881836.1"/>
    </source>
</evidence>
<evidence type="ECO:0000256" key="4">
    <source>
        <dbReference type="SAM" id="MobiDB-lite"/>
    </source>
</evidence>
<dbReference type="EMBL" id="JASDAP010000024">
    <property type="protein sequence ID" value="KAK1881836.1"/>
    <property type="molecule type" value="Genomic_DNA"/>
</dbReference>
<organism evidence="6 7">
    <name type="scientific">Dissostichus eleginoides</name>
    <name type="common">Patagonian toothfish</name>
    <name type="synonym">Dissostichus amissus</name>
    <dbReference type="NCBI Taxonomy" id="100907"/>
    <lineage>
        <taxon>Eukaryota</taxon>
        <taxon>Metazoa</taxon>
        <taxon>Chordata</taxon>
        <taxon>Craniata</taxon>
        <taxon>Vertebrata</taxon>
        <taxon>Euteleostomi</taxon>
        <taxon>Actinopterygii</taxon>
        <taxon>Neopterygii</taxon>
        <taxon>Teleostei</taxon>
        <taxon>Neoteleostei</taxon>
        <taxon>Acanthomorphata</taxon>
        <taxon>Eupercaria</taxon>
        <taxon>Perciformes</taxon>
        <taxon>Notothenioidei</taxon>
        <taxon>Nototheniidae</taxon>
        <taxon>Dissostichus</taxon>
    </lineage>
</organism>
<feature type="compositionally biased region" description="Basic and acidic residues" evidence="4">
    <location>
        <begin position="669"/>
        <end position="684"/>
    </location>
</feature>
<dbReference type="Gene3D" id="2.30.29.30">
    <property type="entry name" value="Pleckstrin-homology domain (PH domain)/Phosphotyrosine-binding domain (PTB)"/>
    <property type="match status" value="1"/>
</dbReference>